<evidence type="ECO:0000313" key="3">
    <source>
        <dbReference type="EMBL" id="PRQ06398.1"/>
    </source>
</evidence>
<keyword evidence="1" id="KW-0802">TPR repeat</keyword>
<evidence type="ECO:0000256" key="2">
    <source>
        <dbReference type="SAM" id="MobiDB-lite"/>
    </source>
</evidence>
<proteinExistence type="predicted"/>
<evidence type="ECO:0000313" key="4">
    <source>
        <dbReference type="Proteomes" id="UP000238823"/>
    </source>
</evidence>
<reference evidence="3 4" key="1">
    <citation type="submission" date="2018-03" db="EMBL/GenBank/DDBJ databases">
        <title>Draft Genome Sequences of the Obligatory Marine Myxobacteria Enhygromyxa salina SWB007.</title>
        <authorList>
            <person name="Poehlein A."/>
            <person name="Moghaddam J.A."/>
            <person name="Harms H."/>
            <person name="Alanjari M."/>
            <person name="Koenig G.M."/>
            <person name="Daniel R."/>
            <person name="Schaeberle T.F."/>
        </authorList>
    </citation>
    <scope>NUCLEOTIDE SEQUENCE [LARGE SCALE GENOMIC DNA]</scope>
    <source>
        <strain evidence="3 4">SWB007</strain>
    </source>
</reference>
<organism evidence="3 4">
    <name type="scientific">Enhygromyxa salina</name>
    <dbReference type="NCBI Taxonomy" id="215803"/>
    <lineage>
        <taxon>Bacteria</taxon>
        <taxon>Pseudomonadati</taxon>
        <taxon>Myxococcota</taxon>
        <taxon>Polyangia</taxon>
        <taxon>Nannocystales</taxon>
        <taxon>Nannocystaceae</taxon>
        <taxon>Enhygromyxa</taxon>
    </lineage>
</organism>
<feature type="region of interest" description="Disordered" evidence="2">
    <location>
        <begin position="322"/>
        <end position="367"/>
    </location>
</feature>
<evidence type="ECO:0000256" key="1">
    <source>
        <dbReference type="PROSITE-ProRule" id="PRU00339"/>
    </source>
</evidence>
<accession>A0A2S9YMT0</accession>
<dbReference type="RefSeq" id="WP_146157899.1">
    <property type="nucleotide sequence ID" value="NZ_PVNL01000076.1"/>
</dbReference>
<feature type="repeat" description="TPR" evidence="1">
    <location>
        <begin position="101"/>
        <end position="134"/>
    </location>
</feature>
<dbReference type="Proteomes" id="UP000238823">
    <property type="component" value="Unassembled WGS sequence"/>
</dbReference>
<dbReference type="OrthoDB" id="5508659at2"/>
<dbReference type="SUPFAM" id="SSF48452">
    <property type="entry name" value="TPR-like"/>
    <property type="match status" value="1"/>
</dbReference>
<dbReference type="InterPro" id="IPR011990">
    <property type="entry name" value="TPR-like_helical_dom_sf"/>
</dbReference>
<dbReference type="InterPro" id="IPR019734">
    <property type="entry name" value="TPR_rpt"/>
</dbReference>
<protein>
    <submittedName>
        <fullName evidence="3">Uncharacterized protein</fullName>
    </submittedName>
</protein>
<comment type="caution">
    <text evidence="3">The sequence shown here is derived from an EMBL/GenBank/DDBJ whole genome shotgun (WGS) entry which is preliminary data.</text>
</comment>
<name>A0A2S9YMT0_9BACT</name>
<dbReference type="PROSITE" id="PS51257">
    <property type="entry name" value="PROKAR_LIPOPROTEIN"/>
    <property type="match status" value="1"/>
</dbReference>
<dbReference type="AlphaFoldDB" id="A0A2S9YMT0"/>
<dbReference type="PROSITE" id="PS50005">
    <property type="entry name" value="TPR"/>
    <property type="match status" value="1"/>
</dbReference>
<dbReference type="EMBL" id="PVNL01000076">
    <property type="protein sequence ID" value="PRQ06398.1"/>
    <property type="molecule type" value="Genomic_DNA"/>
</dbReference>
<gene>
    <name evidence="3" type="ORF">ENSA7_39440</name>
</gene>
<dbReference type="Gene3D" id="1.25.40.10">
    <property type="entry name" value="Tetratricopeptide repeat domain"/>
    <property type="match status" value="1"/>
</dbReference>
<sequence length="367" mass="38298">MSSLTARIAASSVVACLCVCLSAGCGKDAEPGANADKADAGPDADKPPALPALTQAELEALYVASKGRFEATIELPDAAFQEIKADLMRVASESEDVHLRANASLLLGGMHEARDDQRSAISFYRQAIELIPEEAAPHIVLALALSKDQKWDEAIAEQWIVVEMIPDDLVGWLLLGEFQVKGGDLEEAAKTYGAYELRRKGLLDGLTLKHEGEYVKDEAERAACAEALAPAVDNGTALALLYALDSETSPVVRERVAAIMGEQRLLGYQKLLEAKLATEPVAEVKQAIEWALAEIQRDPIETAPGPVPEAIAKQVEAEAAAQAAAAGAAEPAGDQPGADGAPADNAAADQAAADGAVVDPAAPAAPK</sequence>